<evidence type="ECO:0000256" key="1">
    <source>
        <dbReference type="ARBA" id="ARBA00004434"/>
    </source>
</evidence>
<dbReference type="Pfam" id="PF05365">
    <property type="entry name" value="UCR_UQCRX_QCR9"/>
    <property type="match status" value="1"/>
</dbReference>
<evidence type="ECO:0000256" key="7">
    <source>
        <dbReference type="ARBA" id="ARBA00022982"/>
    </source>
</evidence>
<protein>
    <recommendedName>
        <fullName evidence="11 12">Complex III subunit 9</fullName>
    </recommendedName>
</protein>
<evidence type="ECO:0000313" key="14">
    <source>
        <dbReference type="Proteomes" id="UP000799438"/>
    </source>
</evidence>
<evidence type="ECO:0000313" key="13">
    <source>
        <dbReference type="EMBL" id="KAF2147431.1"/>
    </source>
</evidence>
<keyword evidence="4 12" id="KW-0679">Respiratory chain</keyword>
<dbReference type="PANTHER" id="PTHR12980:SF0">
    <property type="entry name" value="CYTOCHROME B-C1 COMPLEX SUBUNIT 9"/>
    <property type="match status" value="1"/>
</dbReference>
<evidence type="ECO:0000256" key="2">
    <source>
        <dbReference type="ARBA" id="ARBA00007856"/>
    </source>
</evidence>
<keyword evidence="3 12" id="KW-0813">Transport</keyword>
<keyword evidence="7 12" id="KW-0249">Electron transport</keyword>
<reference evidence="13" key="1">
    <citation type="journal article" date="2020" name="Stud. Mycol.">
        <title>101 Dothideomycetes genomes: a test case for predicting lifestyles and emergence of pathogens.</title>
        <authorList>
            <person name="Haridas S."/>
            <person name="Albert R."/>
            <person name="Binder M."/>
            <person name="Bloem J."/>
            <person name="Labutti K."/>
            <person name="Salamov A."/>
            <person name="Andreopoulos B."/>
            <person name="Baker S."/>
            <person name="Barry K."/>
            <person name="Bills G."/>
            <person name="Bluhm B."/>
            <person name="Cannon C."/>
            <person name="Castanera R."/>
            <person name="Culley D."/>
            <person name="Daum C."/>
            <person name="Ezra D."/>
            <person name="Gonzalez J."/>
            <person name="Henrissat B."/>
            <person name="Kuo A."/>
            <person name="Liang C."/>
            <person name="Lipzen A."/>
            <person name="Lutzoni F."/>
            <person name="Magnuson J."/>
            <person name="Mondo S."/>
            <person name="Nolan M."/>
            <person name="Ohm R."/>
            <person name="Pangilinan J."/>
            <person name="Park H.-J."/>
            <person name="Ramirez L."/>
            <person name="Alfaro M."/>
            <person name="Sun H."/>
            <person name="Tritt A."/>
            <person name="Yoshinaga Y."/>
            <person name="Zwiers L.-H."/>
            <person name="Turgeon B."/>
            <person name="Goodwin S."/>
            <person name="Spatafora J."/>
            <person name="Crous P."/>
            <person name="Grigoriev I."/>
        </authorList>
    </citation>
    <scope>NUCLEOTIDE SEQUENCE</scope>
    <source>
        <strain evidence="13">CBS 121167</strain>
    </source>
</reference>
<comment type="subunit">
    <text evidence="12">Component of the ubiquinol-cytochrome c oxidoreductase (cytochrome b-c1 complex, complex III, CIII), a multisubunit enzyme composed of 3 respiratory subunits cytochrome b, cytochrome c1 and Rieske protein, 2 core protein subunits, and additional low-molecular weight protein subunits.</text>
</comment>
<dbReference type="GO" id="GO:0006122">
    <property type="term" value="P:mitochondrial electron transport, ubiquinol to cytochrome c"/>
    <property type="evidence" value="ECO:0007669"/>
    <property type="project" value="UniProtKB-UniRule"/>
</dbReference>
<evidence type="ECO:0000256" key="11">
    <source>
        <dbReference type="ARBA" id="ARBA00044247"/>
    </source>
</evidence>
<keyword evidence="14" id="KW-1185">Reference proteome</keyword>
<keyword evidence="9 12" id="KW-0496">Mitochondrion</keyword>
<dbReference type="RefSeq" id="XP_033403139.1">
    <property type="nucleotide sequence ID" value="XM_033539587.1"/>
</dbReference>
<evidence type="ECO:0000256" key="9">
    <source>
        <dbReference type="ARBA" id="ARBA00023128"/>
    </source>
</evidence>
<comment type="similarity">
    <text evidence="2 12">Belongs to the UQCR10/QCR9 family.</text>
</comment>
<organism evidence="13 14">
    <name type="scientific">Aplosporella prunicola CBS 121167</name>
    <dbReference type="NCBI Taxonomy" id="1176127"/>
    <lineage>
        <taxon>Eukaryota</taxon>
        <taxon>Fungi</taxon>
        <taxon>Dikarya</taxon>
        <taxon>Ascomycota</taxon>
        <taxon>Pezizomycotina</taxon>
        <taxon>Dothideomycetes</taxon>
        <taxon>Dothideomycetes incertae sedis</taxon>
        <taxon>Botryosphaeriales</taxon>
        <taxon>Aplosporellaceae</taxon>
        <taxon>Aplosporella</taxon>
    </lineage>
</organism>
<evidence type="ECO:0000256" key="4">
    <source>
        <dbReference type="ARBA" id="ARBA00022660"/>
    </source>
</evidence>
<dbReference type="PANTHER" id="PTHR12980">
    <property type="entry name" value="UBIQUINOL-CYTOCHROME C REDUCTASE COMPLEX, SUBUNIT X"/>
    <property type="match status" value="1"/>
</dbReference>
<dbReference type="AlphaFoldDB" id="A0A6A6BXG5"/>
<keyword evidence="8" id="KW-1133">Transmembrane helix</keyword>
<dbReference type="Gene3D" id="1.20.5.260">
    <property type="entry name" value="Cytochrome b-c1 complex subunit 9"/>
    <property type="match status" value="1"/>
</dbReference>
<evidence type="ECO:0000256" key="8">
    <source>
        <dbReference type="ARBA" id="ARBA00022989"/>
    </source>
</evidence>
<dbReference type="FunFam" id="1.20.5.260:FF:000001">
    <property type="entry name" value="Cytochrome b-c1 complex subunit 9"/>
    <property type="match status" value="1"/>
</dbReference>
<evidence type="ECO:0000256" key="12">
    <source>
        <dbReference type="RuleBase" id="RU368056"/>
    </source>
</evidence>
<dbReference type="OrthoDB" id="44067at2759"/>
<dbReference type="GO" id="GO:0045275">
    <property type="term" value="C:respiratory chain complex III"/>
    <property type="evidence" value="ECO:0007669"/>
    <property type="project" value="UniProtKB-UniRule"/>
</dbReference>
<keyword evidence="6 12" id="KW-0999">Mitochondrion inner membrane</keyword>
<comment type="subcellular location">
    <subcellularLocation>
        <location evidence="1 12">Mitochondrion inner membrane</location>
        <topology evidence="1 12">Single-pass membrane protein</topology>
    </subcellularLocation>
</comment>
<dbReference type="GeneID" id="54297083"/>
<dbReference type="EMBL" id="ML995474">
    <property type="protein sequence ID" value="KAF2147431.1"/>
    <property type="molecule type" value="Genomic_DNA"/>
</dbReference>
<dbReference type="InterPro" id="IPR036656">
    <property type="entry name" value="QCR9_sf"/>
</dbReference>
<keyword evidence="10" id="KW-0472">Membrane</keyword>
<dbReference type="Proteomes" id="UP000799438">
    <property type="component" value="Unassembled WGS sequence"/>
</dbReference>
<evidence type="ECO:0000256" key="5">
    <source>
        <dbReference type="ARBA" id="ARBA00022692"/>
    </source>
</evidence>
<dbReference type="SUPFAM" id="SSF81514">
    <property type="entry name" value="Subunit X (non-heme 7 kDa protein) of cytochrome bc1 complex (Ubiquinol-cytochrome c reductase)"/>
    <property type="match status" value="1"/>
</dbReference>
<evidence type="ECO:0000256" key="10">
    <source>
        <dbReference type="ARBA" id="ARBA00023136"/>
    </source>
</evidence>
<evidence type="ECO:0000256" key="3">
    <source>
        <dbReference type="ARBA" id="ARBA00022448"/>
    </source>
</evidence>
<dbReference type="GO" id="GO:0005743">
    <property type="term" value="C:mitochondrial inner membrane"/>
    <property type="evidence" value="ECO:0007669"/>
    <property type="project" value="UniProtKB-SubCell"/>
</dbReference>
<name>A0A6A6BXG5_9PEZI</name>
<evidence type="ECO:0000256" key="6">
    <source>
        <dbReference type="ARBA" id="ARBA00022792"/>
    </source>
</evidence>
<accession>A0A6A6BXG5</accession>
<keyword evidence="5" id="KW-0812">Transmembrane</keyword>
<comment type="function">
    <text evidence="12">Component of the ubiquinol-cytochrome c oxidoreductase, a multisubunit transmembrane complex that is part of the mitochondrial electron transport chain which drives oxidative phosphorylation. The complex plays an important role in the uptake of multiple carbon sources present in different host niches.</text>
</comment>
<proteinExistence type="inferred from homology"/>
<sequence>MSGIASGLYNSLFRRNTTMLGAVFLSAFGMQLAFDTGSERVWDSINKGRQWKDIKARYVQASEEDDDE</sequence>
<gene>
    <name evidence="13" type="ORF">K452DRAFT_282435</name>
</gene>
<dbReference type="InterPro" id="IPR008027">
    <property type="entry name" value="QCR9"/>
</dbReference>